<evidence type="ECO:0000256" key="4">
    <source>
        <dbReference type="ARBA" id="ARBA00022801"/>
    </source>
</evidence>
<protein>
    <recommendedName>
        <fullName evidence="7">Bifunctional uridylyltransferase/uridylyl-removing enzyme</fullName>
        <shortName evidence="7">UTase/UR</shortName>
    </recommendedName>
    <alternativeName>
        <fullName evidence="7">Bifunctional [protein-PII] modification enzyme</fullName>
    </alternativeName>
    <alternativeName>
        <fullName evidence="7">Bifunctional nitrogen sensor protein</fullName>
    </alternativeName>
    <domain>
        <recommendedName>
            <fullName evidence="7">[Protein-PII] uridylyltransferase</fullName>
            <shortName evidence="7">PII uridylyltransferase</shortName>
            <shortName evidence="7">UTase</shortName>
            <ecNumber evidence="7">2.7.7.59</ecNumber>
        </recommendedName>
    </domain>
    <domain>
        <recommendedName>
            <fullName evidence="7">[Protein-PII]-UMP uridylyl-removing enzyme</fullName>
            <shortName evidence="7">UR</shortName>
            <ecNumber evidence="7">3.1.4.-</ecNumber>
        </recommendedName>
    </domain>
</protein>
<comment type="caution">
    <text evidence="11">The sequence shown here is derived from an EMBL/GenBank/DDBJ whole genome shotgun (WGS) entry which is preliminary data.</text>
</comment>
<feature type="region of interest" description="Uridylyltransferase" evidence="7">
    <location>
        <begin position="1"/>
        <end position="296"/>
    </location>
</feature>
<dbReference type="EC" id="2.7.7.59" evidence="7"/>
<dbReference type="Pfam" id="PF08335">
    <property type="entry name" value="GlnD_UR_UTase"/>
    <property type="match status" value="1"/>
</dbReference>
<comment type="similarity">
    <text evidence="7">Belongs to the GlnD family.</text>
</comment>
<dbReference type="Proteomes" id="UP001595699">
    <property type="component" value="Unassembled WGS sequence"/>
</dbReference>
<feature type="region of interest" description="Disordered" evidence="8">
    <location>
        <begin position="1"/>
        <end position="28"/>
    </location>
</feature>
<dbReference type="SUPFAM" id="SSF55021">
    <property type="entry name" value="ACT-like"/>
    <property type="match status" value="2"/>
</dbReference>
<comment type="function">
    <text evidence="7">Modifies, by uridylylation and deuridylylation, the PII regulatory proteins (GlnB and homologs), in response to the nitrogen status of the cell that GlnD senses through the glutamine level. Under low glutamine levels, catalyzes the conversion of the PII proteins and UTP to PII-UMP and PPi, while under higher glutamine levels, GlnD hydrolyzes PII-UMP to PII and UMP (deuridylylation). Thus, controls uridylylation state and activity of the PII proteins, and plays an important role in the regulation of nitrogen metabolism.</text>
</comment>
<evidence type="ECO:0000256" key="6">
    <source>
        <dbReference type="ARBA" id="ARBA00023268"/>
    </source>
</evidence>
<feature type="compositionally biased region" description="Polar residues" evidence="8">
    <location>
        <begin position="9"/>
        <end position="19"/>
    </location>
</feature>
<evidence type="ECO:0000256" key="2">
    <source>
        <dbReference type="ARBA" id="ARBA00022695"/>
    </source>
</evidence>
<evidence type="ECO:0000313" key="12">
    <source>
        <dbReference type="Proteomes" id="UP001595699"/>
    </source>
</evidence>
<gene>
    <name evidence="7" type="primary">glnD</name>
    <name evidence="11" type="ORF">ACFOUW_22730</name>
</gene>
<feature type="domain" description="HD" evidence="10">
    <location>
        <begin position="417"/>
        <end position="524"/>
    </location>
</feature>
<keyword evidence="6 7" id="KW-0511">Multifunctional enzyme</keyword>
<dbReference type="InterPro" id="IPR003607">
    <property type="entry name" value="HD/PDEase_dom"/>
</dbReference>
<dbReference type="Pfam" id="PF01966">
    <property type="entry name" value="HD"/>
    <property type="match status" value="1"/>
</dbReference>
<dbReference type="EMBL" id="JBHRZH010000020">
    <property type="protein sequence ID" value="MFC3763671.1"/>
    <property type="molecule type" value="Genomic_DNA"/>
</dbReference>
<evidence type="ECO:0000256" key="8">
    <source>
        <dbReference type="SAM" id="MobiDB-lite"/>
    </source>
</evidence>
<dbReference type="RefSeq" id="WP_307782428.1">
    <property type="nucleotide sequence ID" value="NZ_JAFBCM010000001.1"/>
</dbReference>
<dbReference type="Gene3D" id="3.30.460.10">
    <property type="entry name" value="Beta Polymerase, domain 2"/>
    <property type="match status" value="1"/>
</dbReference>
<evidence type="ECO:0000256" key="3">
    <source>
        <dbReference type="ARBA" id="ARBA00022737"/>
    </source>
</evidence>
<dbReference type="Gene3D" id="3.30.70.260">
    <property type="match status" value="1"/>
</dbReference>
<dbReference type="PROSITE" id="PS51831">
    <property type="entry name" value="HD"/>
    <property type="match status" value="1"/>
</dbReference>
<evidence type="ECO:0000256" key="1">
    <source>
        <dbReference type="ARBA" id="ARBA00022679"/>
    </source>
</evidence>
<dbReference type="PANTHER" id="PTHR47320:SF1">
    <property type="entry name" value="BIFUNCTIONAL URIDYLYLTRANSFERASE_URIDYLYL-REMOVING ENZYME"/>
    <property type="match status" value="1"/>
</dbReference>
<evidence type="ECO:0000259" key="9">
    <source>
        <dbReference type="PROSITE" id="PS51671"/>
    </source>
</evidence>
<dbReference type="InterPro" id="IPR045865">
    <property type="entry name" value="ACT-like_dom_sf"/>
</dbReference>
<dbReference type="SUPFAM" id="SSF81301">
    <property type="entry name" value="Nucleotidyltransferase"/>
    <property type="match status" value="1"/>
</dbReference>
<dbReference type="PIRSF" id="PIRSF006288">
    <property type="entry name" value="PII_uridyltransf"/>
    <property type="match status" value="1"/>
</dbReference>
<comment type="catalytic activity">
    <reaction evidence="7">
        <text>[protein-PII]-L-tyrosine + UTP = [protein-PII]-uridylyl-L-tyrosine + diphosphate</text>
        <dbReference type="Rhea" id="RHEA:13673"/>
        <dbReference type="Rhea" id="RHEA-COMP:12147"/>
        <dbReference type="Rhea" id="RHEA-COMP:12148"/>
        <dbReference type="ChEBI" id="CHEBI:33019"/>
        <dbReference type="ChEBI" id="CHEBI:46398"/>
        <dbReference type="ChEBI" id="CHEBI:46858"/>
        <dbReference type="ChEBI" id="CHEBI:90602"/>
        <dbReference type="EC" id="2.7.7.59"/>
    </reaction>
</comment>
<dbReference type="Pfam" id="PF01842">
    <property type="entry name" value="ACT"/>
    <property type="match status" value="1"/>
</dbReference>
<feature type="domain" description="ACT" evidence="9">
    <location>
        <begin position="701"/>
        <end position="767"/>
    </location>
</feature>
<feature type="domain" description="ACT" evidence="9">
    <location>
        <begin position="599"/>
        <end position="673"/>
    </location>
</feature>
<evidence type="ECO:0000256" key="5">
    <source>
        <dbReference type="ARBA" id="ARBA00022842"/>
    </source>
</evidence>
<dbReference type="PROSITE" id="PS51671">
    <property type="entry name" value="ACT"/>
    <property type="match status" value="2"/>
</dbReference>
<dbReference type="InterPro" id="IPR043519">
    <property type="entry name" value="NT_sf"/>
</dbReference>
<reference evidence="12" key="1">
    <citation type="journal article" date="2019" name="Int. J. Syst. Evol. Microbiol.">
        <title>The Global Catalogue of Microorganisms (GCM) 10K type strain sequencing project: providing services to taxonomists for standard genome sequencing and annotation.</title>
        <authorList>
            <consortium name="The Broad Institute Genomics Platform"/>
            <consortium name="The Broad Institute Genome Sequencing Center for Infectious Disease"/>
            <person name="Wu L."/>
            <person name="Ma J."/>
        </authorList>
    </citation>
    <scope>NUCLEOTIDE SEQUENCE [LARGE SCALE GENOMIC DNA]</scope>
    <source>
        <strain evidence="12">CGMCC 4.7241</strain>
    </source>
</reference>
<evidence type="ECO:0000313" key="11">
    <source>
        <dbReference type="EMBL" id="MFC3763671.1"/>
    </source>
</evidence>
<dbReference type="Gene3D" id="1.10.3090.10">
    <property type="entry name" value="cca-adding enzyme, domain 2"/>
    <property type="match status" value="1"/>
</dbReference>
<dbReference type="InterPro" id="IPR006674">
    <property type="entry name" value="HD_domain"/>
</dbReference>
<keyword evidence="2 7" id="KW-0548">Nucleotidyltransferase</keyword>
<keyword evidence="3" id="KW-0677">Repeat</keyword>
<comment type="activity regulation">
    <text evidence="7">Uridylyltransferase (UTase) activity is inhibited by glutamine, while glutamine activates uridylyl-removing (UR) activity.</text>
</comment>
<organism evidence="11 12">
    <name type="scientific">Tenggerimyces flavus</name>
    <dbReference type="NCBI Taxonomy" id="1708749"/>
    <lineage>
        <taxon>Bacteria</taxon>
        <taxon>Bacillati</taxon>
        <taxon>Actinomycetota</taxon>
        <taxon>Actinomycetes</taxon>
        <taxon>Propionibacteriales</taxon>
        <taxon>Nocardioidaceae</taxon>
        <taxon>Tenggerimyces</taxon>
    </lineage>
</organism>
<dbReference type="CDD" id="cd05401">
    <property type="entry name" value="NT_GlnE_GlnD_like"/>
    <property type="match status" value="1"/>
</dbReference>
<dbReference type="InterPro" id="IPR002912">
    <property type="entry name" value="ACT_dom"/>
</dbReference>
<dbReference type="InterPro" id="IPR013546">
    <property type="entry name" value="PII_UdlTrfase/GS_AdlTrfase"/>
</dbReference>
<evidence type="ECO:0000259" key="10">
    <source>
        <dbReference type="PROSITE" id="PS51831"/>
    </source>
</evidence>
<dbReference type="SMART" id="SM00471">
    <property type="entry name" value="HDc"/>
    <property type="match status" value="1"/>
</dbReference>
<comment type="caution">
    <text evidence="7">Lacks conserved residue(s) required for the propagation of feature annotation.</text>
</comment>
<dbReference type="PANTHER" id="PTHR47320">
    <property type="entry name" value="BIFUNCTIONAL URIDYLYLTRANSFERASE/URIDYLYL-REMOVING ENZYME"/>
    <property type="match status" value="1"/>
</dbReference>
<dbReference type="HAMAP" id="MF_00277">
    <property type="entry name" value="PII_uridylyl_transf"/>
    <property type="match status" value="1"/>
</dbReference>
<comment type="domain">
    <text evidence="7">Has four distinct domains: an N-terminal nucleotidyltransferase (NT) domain responsible for UTase activity, a central HD domain that encodes UR activity, and two C-terminal ACT domains that seem to have a role in glutamine sensing.</text>
</comment>
<sequence>MACGETERSGSTTRRPSMNSREERTEAADGRLRSLLADGLKQADLPPTGVAVVAVGGYGRGELSAASDLDVMLVHDNRLPDVGAIAEALWYPLWDDGVALDHSVRTVEETRDAADQDLRTAMSVLDARHVAGDPSLTIRLRTTLLADWRRAAPRRLPELEASCRERAARVGELSSLLEPDLKEAHGGLRDGVVLRALVATWLVELPHATLARLRGELLDVRDALHVVSARRPTDKLLAELQPDVASALGLPDRETLLRRVYQAGRTLAHTSDIAWRRITRARAVKTNRRNRSPVRPGPLLTPVATGVAISDGEVVLTPDARIGQDAQLPLRAADAAAQRGLLLNPFTADRLSREFLPLPNPWPDEARRLFSALLGTGADLLPVWETLDQSGLIEPLLPEWAHVRCRPQYSPAHRHTVDRHLLETCVQASALVRRVARPDLLLVAALLHDLGKGHDGDHSDVGAAQIRQIATRWGFPPRDVATLSLLVRHHLLLSETATRRDLDDPATIKRVAIAVGDADTLDLLAALTEADCRAIGSVAWTPWRASLLARLVERVRSRLERGAVPAPQPLDAAQRLLAARVAQSRELDVVVEAGGDGSRVTVAAPDRVGLLATVAGVLALGRLGVRSASVDTIDDAGISVWAVTGDRPDPAVLRERITTALAGGLDLAKRLGSVDDAYAKPGDAIPPRVRLVPGASAHATVVEIHAKDRPGLFYRLCAVLAAHDCSVRSAHVSTWATEAVDVFYLQPLTEPDQVAVIRALEAALAAG</sequence>
<keyword evidence="5 7" id="KW-0460">Magnesium</keyword>
<dbReference type="EC" id="3.1.4.-" evidence="7"/>
<keyword evidence="4 7" id="KW-0378">Hydrolase</keyword>
<keyword evidence="12" id="KW-1185">Reference proteome</keyword>
<dbReference type="GO" id="GO:0008773">
    <property type="term" value="F:[protein-PII] uridylyltransferase activity"/>
    <property type="evidence" value="ECO:0007669"/>
    <property type="project" value="UniProtKB-EC"/>
</dbReference>
<dbReference type="InterPro" id="IPR010043">
    <property type="entry name" value="UTase/UR"/>
</dbReference>
<comment type="catalytic activity">
    <reaction evidence="7">
        <text>[protein-PII]-uridylyl-L-tyrosine + H2O = [protein-PII]-L-tyrosine + UMP + H(+)</text>
        <dbReference type="Rhea" id="RHEA:48600"/>
        <dbReference type="Rhea" id="RHEA-COMP:12147"/>
        <dbReference type="Rhea" id="RHEA-COMP:12148"/>
        <dbReference type="ChEBI" id="CHEBI:15377"/>
        <dbReference type="ChEBI" id="CHEBI:15378"/>
        <dbReference type="ChEBI" id="CHEBI:46858"/>
        <dbReference type="ChEBI" id="CHEBI:57865"/>
        <dbReference type="ChEBI" id="CHEBI:90602"/>
    </reaction>
</comment>
<dbReference type="NCBIfam" id="NF002895">
    <property type="entry name" value="PRK03381.1"/>
    <property type="match status" value="1"/>
</dbReference>
<comment type="cofactor">
    <cofactor evidence="7">
        <name>Mg(2+)</name>
        <dbReference type="ChEBI" id="CHEBI:18420"/>
    </cofactor>
</comment>
<keyword evidence="1 7" id="KW-0808">Transferase</keyword>
<proteinExistence type="inferred from homology"/>
<name>A0ABV7YGB7_9ACTN</name>
<evidence type="ECO:0000256" key="7">
    <source>
        <dbReference type="HAMAP-Rule" id="MF_00277"/>
    </source>
</evidence>
<dbReference type="CDD" id="cd04873">
    <property type="entry name" value="ACT_UUR-ACR-like"/>
    <property type="match status" value="2"/>
</dbReference>
<accession>A0ABV7YGB7</accession>
<dbReference type="SUPFAM" id="SSF109604">
    <property type="entry name" value="HD-domain/PDEase-like"/>
    <property type="match status" value="1"/>
</dbReference>